<feature type="domain" description="TRAPPC10/Trs130 C-terminal" evidence="4">
    <location>
        <begin position="995"/>
        <end position="1128"/>
    </location>
</feature>
<evidence type="ECO:0000256" key="1">
    <source>
        <dbReference type="ARBA" id="ARBA00004555"/>
    </source>
</evidence>
<keyword evidence="2" id="KW-0813">Transport</keyword>
<dbReference type="PANTHER" id="PTHR13251">
    <property type="entry name" value="EPILEPSY HOLOPROSENCEPHALY CANDIDATE 1/TMEM1"/>
    <property type="match status" value="1"/>
</dbReference>
<evidence type="ECO:0000313" key="7">
    <source>
        <dbReference type="EMBL" id="RXK36754.1"/>
    </source>
</evidence>
<protein>
    <recommendedName>
        <fullName evidence="9">Trafficking protein particle complex subunit 11 domain-containing protein</fullName>
    </recommendedName>
</protein>
<dbReference type="InterPro" id="IPR022233">
    <property type="entry name" value="TRAPPC10/Trs130_C"/>
</dbReference>
<dbReference type="EMBL" id="SDIL01000088">
    <property type="protein sequence ID" value="RXK36754.1"/>
    <property type="molecule type" value="Genomic_DNA"/>
</dbReference>
<proteinExistence type="predicted"/>
<comment type="subcellular location">
    <subcellularLocation>
        <location evidence="1">Golgi apparatus</location>
    </subcellularLocation>
</comment>
<evidence type="ECO:0000259" key="4">
    <source>
        <dbReference type="Pfam" id="PF12584"/>
    </source>
</evidence>
<accession>A0A4Q1BGQ2</accession>
<reference evidence="7 8" key="1">
    <citation type="submission" date="2016-06" db="EMBL/GenBank/DDBJ databases">
        <title>Evolution of pathogenesis and genome organization in the Tremellales.</title>
        <authorList>
            <person name="Cuomo C."/>
            <person name="Litvintseva A."/>
            <person name="Heitman J."/>
            <person name="Chen Y."/>
            <person name="Sun S."/>
            <person name="Springer D."/>
            <person name="Dromer F."/>
            <person name="Young S."/>
            <person name="Zeng Q."/>
            <person name="Chapman S."/>
            <person name="Gujja S."/>
            <person name="Saif S."/>
            <person name="Birren B."/>
        </authorList>
    </citation>
    <scope>NUCLEOTIDE SEQUENCE [LARGE SCALE GENOMIC DNA]</scope>
    <source>
        <strain evidence="7 8">ATCC 28783</strain>
    </source>
</reference>
<dbReference type="PANTHER" id="PTHR13251:SF3">
    <property type="entry name" value="TRAFFICKING PROTEIN PARTICLE COMPLEX SUBUNIT 10"/>
    <property type="match status" value="1"/>
</dbReference>
<evidence type="ECO:0000259" key="6">
    <source>
        <dbReference type="Pfam" id="PF23274"/>
    </source>
</evidence>
<evidence type="ECO:0000313" key="8">
    <source>
        <dbReference type="Proteomes" id="UP000289152"/>
    </source>
</evidence>
<feature type="domain" description="TRAPPC10/Trs130 N-terminal" evidence="5">
    <location>
        <begin position="25"/>
        <end position="319"/>
    </location>
</feature>
<dbReference type="GO" id="GO:0005829">
    <property type="term" value="C:cytosol"/>
    <property type="evidence" value="ECO:0007669"/>
    <property type="project" value="GOC"/>
</dbReference>
<dbReference type="InParanoid" id="A0A4Q1BGQ2"/>
<evidence type="ECO:0000256" key="2">
    <source>
        <dbReference type="ARBA" id="ARBA00022448"/>
    </source>
</evidence>
<sequence length="1147" mass="127434">MPPRSVLITYTVHPSPPPPHVISTIQGIKTQLPLRNLHWKSGSRTALRTIQQVDVELVELGEVSSRGKEVNGSVLDNPLVNICMVSCEDAEAYKSYTRSFIRDWLSLLAARRNVHAPLIVLVNPPSSTASAGKNVFGRDKGILGKLKADFNQGKRDRCVQVHIPSGDITDPTTWPEVINKLKESLVIAFDGAILEREEEIRRNDLNRLQPGWNFCTHFLLKESLAHSFEAVNLHEDALIVYEELEAAFFQVLKEQNLSWFGKLGATGPQDDSLPILDTTAKPYRHLLQTSSISIFDFRIYVFARQAALLGKLGRITEIAKRGQWFVASLTRRLRESEGDLAEYFIESWTYTACMDIVHRCDEWSRIDRPNGDYSGLIAYESARSELLDIARVQVERIAVSAGHLPDIYPFSPTQPLVTAQEDVLFESSDAGISDSAQADDHPRPVLSNQPFIEALADETKCRNLYLTLTKKAIMAYEACGKVNSVIRLKADLAALALHTSEWTAAYDLCRDLAMNCAELLIWEKVARYSLDGALRAHRELKRDKDEEWVNLALAYLRVCAGANLTDDVSELGEVLQGLTEVSDERDIPTQKIFSVHLLAQQAKAEKGGDVSFLEVEVISMLPLSVKVADVVLDLTSSHGDEIVFSSGSLDLQPGNNVVKVICNTSVEGAFSLRSSQILLGSISFSQSSPGDVMVHMTRPDGGVKAVIRMPYRIALDEESHLVVEIHSGGCTMRQTRLVLRTGQNDIRLILPNATCDNHRIVLGNQVHLGDVDSQSSLLVSVPYSGVSQGESSRIGLGVFYETPSGEERAYLDEQGVFMGLPLTVNVQDFFRPQCLLSHFTIASDGREYLRIDSVDLSSDPTGGSYEVETRMKKGRWPVVGSSLSFVNTLLIEKTVTPLQSLSTVFKITPKLTTAAHNIIESVLRELTREKTSNQLNFRQHLQNLLSDRTTWIHKYLATGSLADCITSSDPLSIHLRDVLNSYRDENVQWRTLEIPVEVPSRRILVGARYDLIDDLKQDRAQVSEGQALSVKLSLKASFGWAGEVEGDLRMVFDVQASADDWLVLGKKKGHIIFSKDENKPHTASLVLVPMRPGHLFFPHVQTQLSDLKVTEMICETYVENAAESVEVLPARGGVTAVVPLPMWTVPE</sequence>
<dbReference type="Pfam" id="PF23036">
    <property type="entry name" value="TRAPPC10_1st"/>
    <property type="match status" value="1"/>
</dbReference>
<dbReference type="Pfam" id="PF23274">
    <property type="entry name" value="DUF7077"/>
    <property type="match status" value="1"/>
</dbReference>
<dbReference type="GO" id="GO:0034498">
    <property type="term" value="P:early endosome to Golgi transport"/>
    <property type="evidence" value="ECO:0007669"/>
    <property type="project" value="TreeGrafter"/>
</dbReference>
<dbReference type="GO" id="GO:0006891">
    <property type="term" value="P:intra-Golgi vesicle-mediated transport"/>
    <property type="evidence" value="ECO:0007669"/>
    <property type="project" value="TreeGrafter"/>
</dbReference>
<dbReference type="VEuPathDB" id="FungiDB:TREMEDRAFT_63910"/>
<dbReference type="InterPro" id="IPR055505">
    <property type="entry name" value="DUF7077"/>
</dbReference>
<dbReference type="OrthoDB" id="10256906at2759"/>
<evidence type="ECO:0000259" key="5">
    <source>
        <dbReference type="Pfam" id="PF23036"/>
    </source>
</evidence>
<dbReference type="InterPro" id="IPR056913">
    <property type="entry name" value="TRAPPC10/Trs130_N"/>
</dbReference>
<evidence type="ECO:0008006" key="9">
    <source>
        <dbReference type="Google" id="ProtNLM"/>
    </source>
</evidence>
<dbReference type="Proteomes" id="UP000289152">
    <property type="component" value="Unassembled WGS sequence"/>
</dbReference>
<keyword evidence="3" id="KW-0333">Golgi apparatus</keyword>
<dbReference type="GO" id="GO:1990071">
    <property type="term" value="C:TRAPPII protein complex"/>
    <property type="evidence" value="ECO:0007669"/>
    <property type="project" value="InterPro"/>
</dbReference>
<name>A0A4Q1BGQ2_TREME</name>
<dbReference type="InterPro" id="IPR045126">
    <property type="entry name" value="TRAPPC10/Trs130"/>
</dbReference>
<dbReference type="STRING" id="5217.A0A4Q1BGQ2"/>
<gene>
    <name evidence="7" type="ORF">M231_05989</name>
</gene>
<evidence type="ECO:0000256" key="3">
    <source>
        <dbReference type="ARBA" id="ARBA00023034"/>
    </source>
</evidence>
<organism evidence="7 8">
    <name type="scientific">Tremella mesenterica</name>
    <name type="common">Jelly fungus</name>
    <dbReference type="NCBI Taxonomy" id="5217"/>
    <lineage>
        <taxon>Eukaryota</taxon>
        <taxon>Fungi</taxon>
        <taxon>Dikarya</taxon>
        <taxon>Basidiomycota</taxon>
        <taxon>Agaricomycotina</taxon>
        <taxon>Tremellomycetes</taxon>
        <taxon>Tremellales</taxon>
        <taxon>Tremellaceae</taxon>
        <taxon>Tremella</taxon>
    </lineage>
</organism>
<dbReference type="AlphaFoldDB" id="A0A4Q1BGQ2"/>
<feature type="domain" description="DUF7077" evidence="6">
    <location>
        <begin position="703"/>
        <end position="811"/>
    </location>
</feature>
<comment type="caution">
    <text evidence="7">The sequence shown here is derived from an EMBL/GenBank/DDBJ whole genome shotgun (WGS) entry which is preliminary data.</text>
</comment>
<keyword evidence="8" id="KW-1185">Reference proteome</keyword>
<dbReference type="Pfam" id="PF12584">
    <property type="entry name" value="TRAPPC10"/>
    <property type="match status" value="1"/>
</dbReference>